<gene>
    <name evidence="2" type="ORF">A3K89_12425</name>
</gene>
<organism evidence="2 3">
    <name type="scientific">Rhodococcoides kyotonense</name>
    <dbReference type="NCBI Taxonomy" id="398843"/>
    <lineage>
        <taxon>Bacteria</taxon>
        <taxon>Bacillati</taxon>
        <taxon>Actinomycetota</taxon>
        <taxon>Actinomycetes</taxon>
        <taxon>Mycobacteriales</taxon>
        <taxon>Nocardiaceae</taxon>
        <taxon>Rhodococcoides</taxon>
    </lineage>
</organism>
<feature type="compositionally biased region" description="Basic and acidic residues" evidence="1">
    <location>
        <begin position="15"/>
        <end position="26"/>
    </location>
</feature>
<feature type="region of interest" description="Disordered" evidence="1">
    <location>
        <begin position="80"/>
        <end position="130"/>
    </location>
</feature>
<evidence type="ECO:0000256" key="1">
    <source>
        <dbReference type="SAM" id="MobiDB-lite"/>
    </source>
</evidence>
<dbReference type="AlphaFoldDB" id="A0A177Y7A6"/>
<evidence type="ECO:0000313" key="3">
    <source>
        <dbReference type="Proteomes" id="UP000077519"/>
    </source>
</evidence>
<sequence length="179" mass="18882">MATVDAESVVCKSETGAESRRAHPEVTDMAWTRRNPNGVEDGMVVRKVAAPSSVFRVSGDPDAGRATFVALSKGERTVLNGNARNYRPETADETADREGESTPTVDDVSLPRLSLVDESEPADVDESSDPEVTEMCARLREAVAVTTDGTCDPAQAAAIVVAAAELNRAVLDAYLGDGS</sequence>
<accession>A0A177Y7A6</accession>
<feature type="compositionally biased region" description="Basic and acidic residues" evidence="1">
    <location>
        <begin position="86"/>
        <end position="100"/>
    </location>
</feature>
<keyword evidence="3" id="KW-1185">Reference proteome</keyword>
<proteinExistence type="predicted"/>
<evidence type="ECO:0000313" key="2">
    <source>
        <dbReference type="EMBL" id="OAK51392.1"/>
    </source>
</evidence>
<reference evidence="2 3" key="1">
    <citation type="submission" date="2016-03" db="EMBL/GenBank/DDBJ databases">
        <title>Genome sequence of Rhodococcus kyotonensis KB10.</title>
        <authorList>
            <person name="Jeong H."/>
            <person name="Hong C.E."/>
            <person name="Jo S.H."/>
            <person name="Park J.M."/>
        </authorList>
    </citation>
    <scope>NUCLEOTIDE SEQUENCE [LARGE SCALE GENOMIC DNA]</scope>
    <source>
        <strain evidence="2 3">KB10</strain>
    </source>
</reference>
<protein>
    <submittedName>
        <fullName evidence="2">Uncharacterized protein</fullName>
    </submittedName>
</protein>
<dbReference type="EMBL" id="LVHI01000039">
    <property type="protein sequence ID" value="OAK51392.1"/>
    <property type="molecule type" value="Genomic_DNA"/>
</dbReference>
<dbReference type="Proteomes" id="UP000077519">
    <property type="component" value="Unassembled WGS sequence"/>
</dbReference>
<name>A0A177Y7A6_9NOCA</name>
<feature type="region of interest" description="Disordered" evidence="1">
    <location>
        <begin position="1"/>
        <end position="27"/>
    </location>
</feature>
<feature type="compositionally biased region" description="Acidic residues" evidence="1">
    <location>
        <begin position="117"/>
        <end position="130"/>
    </location>
</feature>
<comment type="caution">
    <text evidence="2">The sequence shown here is derived from an EMBL/GenBank/DDBJ whole genome shotgun (WGS) entry which is preliminary data.</text>
</comment>